<reference evidence="1 2" key="1">
    <citation type="submission" date="2016-04" db="EMBL/GenBank/DDBJ databases">
        <title>Draft Genome Assembly of the Bloom-forming Cyanobacterium Nodularia spumigena Strain CENA596 in Shrimp Production Ponds.</title>
        <authorList>
            <person name="Popin R.V."/>
            <person name="Rigonato J."/>
            <person name="Abreu V.A."/>
            <person name="Andreote A.P."/>
            <person name="Silveira S.B."/>
            <person name="Odebrecht C."/>
            <person name="Fiore M.F."/>
        </authorList>
    </citation>
    <scope>NUCLEOTIDE SEQUENCE [LARGE SCALE GENOMIC DNA]</scope>
    <source>
        <strain evidence="1 2">CENA596</strain>
    </source>
</reference>
<organism evidence="1 2">
    <name type="scientific">Nodularia spumigena CENA596</name>
    <dbReference type="NCBI Taxonomy" id="1819295"/>
    <lineage>
        <taxon>Bacteria</taxon>
        <taxon>Bacillati</taxon>
        <taxon>Cyanobacteriota</taxon>
        <taxon>Cyanophyceae</taxon>
        <taxon>Nostocales</taxon>
        <taxon>Nodulariaceae</taxon>
        <taxon>Nodularia</taxon>
    </lineage>
</organism>
<dbReference type="OrthoDB" id="2987626at2"/>
<accession>A0A166JS84</accession>
<dbReference type="EMBL" id="LWAJ01000113">
    <property type="protein sequence ID" value="KZL50069.1"/>
    <property type="molecule type" value="Genomic_DNA"/>
</dbReference>
<proteinExistence type="predicted"/>
<evidence type="ECO:0000313" key="1">
    <source>
        <dbReference type="EMBL" id="KZL50069.1"/>
    </source>
</evidence>
<protein>
    <submittedName>
        <fullName evidence="1">Siderophore biosynthesis protein</fullName>
    </submittedName>
</protein>
<sequence>MKNLKIEAQEIWQGFHWSFFINIQGLIICLRRFELWLIQENLAEAQTELEAATKLMLASGAAMQLAGSLSPELYDAQIRPSMMPPQVKSHDFSGLMSWEHSVLIKVWKQLRPHFANLPIELKDQHQEFVDAYLYLASSHRAVCQKFGGEETGSLRFERSCAVDVLDAFARSRCQFINPENREDDFTQRRRGTE</sequence>
<evidence type="ECO:0000313" key="2">
    <source>
        <dbReference type="Proteomes" id="UP000076555"/>
    </source>
</evidence>
<gene>
    <name evidence="1" type="ORF">A2T98_09315</name>
</gene>
<dbReference type="Proteomes" id="UP000076555">
    <property type="component" value="Unassembled WGS sequence"/>
</dbReference>
<name>A0A166JS84_NODSP</name>
<comment type="caution">
    <text evidence="1">The sequence shown here is derived from an EMBL/GenBank/DDBJ whole genome shotgun (WGS) entry which is preliminary data.</text>
</comment>
<dbReference type="AlphaFoldDB" id="A0A166JS84"/>
<dbReference type="RefSeq" id="WP_063872539.1">
    <property type="nucleotide sequence ID" value="NZ_CAWMRI010000113.1"/>
</dbReference>